<gene>
    <name evidence="1" type="ORF">HPB47_002912</name>
</gene>
<organism evidence="1 2">
    <name type="scientific">Ixodes persulcatus</name>
    <name type="common">Taiga tick</name>
    <dbReference type="NCBI Taxonomy" id="34615"/>
    <lineage>
        <taxon>Eukaryota</taxon>
        <taxon>Metazoa</taxon>
        <taxon>Ecdysozoa</taxon>
        <taxon>Arthropoda</taxon>
        <taxon>Chelicerata</taxon>
        <taxon>Arachnida</taxon>
        <taxon>Acari</taxon>
        <taxon>Parasitiformes</taxon>
        <taxon>Ixodida</taxon>
        <taxon>Ixodoidea</taxon>
        <taxon>Ixodidae</taxon>
        <taxon>Ixodinae</taxon>
        <taxon>Ixodes</taxon>
    </lineage>
</organism>
<reference evidence="1 2" key="1">
    <citation type="journal article" date="2020" name="Cell">
        <title>Large-Scale Comparative Analyses of Tick Genomes Elucidate Their Genetic Diversity and Vector Capacities.</title>
        <authorList>
            <consortium name="Tick Genome and Microbiome Consortium (TIGMIC)"/>
            <person name="Jia N."/>
            <person name="Wang J."/>
            <person name="Shi W."/>
            <person name="Du L."/>
            <person name="Sun Y."/>
            <person name="Zhan W."/>
            <person name="Jiang J.F."/>
            <person name="Wang Q."/>
            <person name="Zhang B."/>
            <person name="Ji P."/>
            <person name="Bell-Sakyi L."/>
            <person name="Cui X.M."/>
            <person name="Yuan T.T."/>
            <person name="Jiang B.G."/>
            <person name="Yang W.F."/>
            <person name="Lam T.T."/>
            <person name="Chang Q.C."/>
            <person name="Ding S.J."/>
            <person name="Wang X.J."/>
            <person name="Zhu J.G."/>
            <person name="Ruan X.D."/>
            <person name="Zhao L."/>
            <person name="Wei J.T."/>
            <person name="Ye R.Z."/>
            <person name="Que T.C."/>
            <person name="Du C.H."/>
            <person name="Zhou Y.H."/>
            <person name="Cheng J.X."/>
            <person name="Dai P.F."/>
            <person name="Guo W.B."/>
            <person name="Han X.H."/>
            <person name="Huang E.J."/>
            <person name="Li L.F."/>
            <person name="Wei W."/>
            <person name="Gao Y.C."/>
            <person name="Liu J.Z."/>
            <person name="Shao H.Z."/>
            <person name="Wang X."/>
            <person name="Wang C.C."/>
            <person name="Yang T.C."/>
            <person name="Huo Q.B."/>
            <person name="Li W."/>
            <person name="Chen H.Y."/>
            <person name="Chen S.E."/>
            <person name="Zhou L.G."/>
            <person name="Ni X.B."/>
            <person name="Tian J.H."/>
            <person name="Sheng Y."/>
            <person name="Liu T."/>
            <person name="Pan Y.S."/>
            <person name="Xia L.Y."/>
            <person name="Li J."/>
            <person name="Zhao F."/>
            <person name="Cao W.C."/>
        </authorList>
    </citation>
    <scope>NUCLEOTIDE SEQUENCE [LARGE SCALE GENOMIC DNA]</scope>
    <source>
        <strain evidence="1">Iper-2018</strain>
    </source>
</reference>
<feature type="non-terminal residue" evidence="1">
    <location>
        <position position="1"/>
    </location>
</feature>
<keyword evidence="2" id="KW-1185">Reference proteome</keyword>
<dbReference type="Proteomes" id="UP000805193">
    <property type="component" value="Unassembled WGS sequence"/>
</dbReference>
<evidence type="ECO:0000313" key="2">
    <source>
        <dbReference type="Proteomes" id="UP000805193"/>
    </source>
</evidence>
<evidence type="ECO:0000313" key="1">
    <source>
        <dbReference type="EMBL" id="KAG0421189.1"/>
    </source>
</evidence>
<dbReference type="EMBL" id="JABSTQ010010408">
    <property type="protein sequence ID" value="KAG0421189.1"/>
    <property type="molecule type" value="Genomic_DNA"/>
</dbReference>
<comment type="caution">
    <text evidence="1">The sequence shown here is derived from an EMBL/GenBank/DDBJ whole genome shotgun (WGS) entry which is preliminary data.</text>
</comment>
<proteinExistence type="predicted"/>
<accession>A0AC60PJX2</accession>
<protein>
    <submittedName>
        <fullName evidence="1">Uncharacterized protein</fullName>
    </submittedName>
</protein>
<sequence length="74" mass="8192">VVPTHGPHASLQDSPRLLLPTNQVLLLRRQVSLIARQESPTAHESQSTAEMGLRYAATLASTLPFRHHSYDQPP</sequence>
<name>A0AC60PJX2_IXOPE</name>